<evidence type="ECO:0000256" key="1">
    <source>
        <dbReference type="ARBA" id="ARBA00005162"/>
    </source>
</evidence>
<dbReference type="Proteomes" id="UP001300502">
    <property type="component" value="Unassembled WGS sequence"/>
</dbReference>
<feature type="domain" description="VOC" evidence="11">
    <location>
        <begin position="18"/>
        <end position="150"/>
    </location>
</feature>
<evidence type="ECO:0000256" key="4">
    <source>
        <dbReference type="ARBA" id="ARBA00022723"/>
    </source>
</evidence>
<accession>A0AAV9IIA7</accession>
<feature type="binding site" evidence="10">
    <location>
        <position position="349"/>
    </location>
    <ligand>
        <name>Fe cation</name>
        <dbReference type="ChEBI" id="CHEBI:24875"/>
    </ligand>
</feature>
<evidence type="ECO:0000259" key="11">
    <source>
        <dbReference type="PROSITE" id="PS51819"/>
    </source>
</evidence>
<dbReference type="GO" id="GO:0003868">
    <property type="term" value="F:4-hydroxyphenylpyruvate dioxygenase activity"/>
    <property type="evidence" value="ECO:0007669"/>
    <property type="project" value="InterPro"/>
</dbReference>
<keyword evidence="5" id="KW-0677">Repeat</keyword>
<feature type="domain" description="VOC" evidence="11">
    <location>
        <begin position="180"/>
        <end position="338"/>
    </location>
</feature>
<comment type="pathway">
    <text evidence="1">Amino-acid degradation; L-phenylalanine degradation; acetoacetate and fumarate from L-phenylalanine: step 3/6.</text>
</comment>
<sequence>MSSTNGTDNMFIGSMFRGFDHVHFWVGNALQAASFYITRFGFEPCCFKSLETGSRQVMTQVVKHDKIFFAFSSSLEPCEHDIGKFVQMHGDGVKDLAFEVDDCEAAFQEVVKRGAKVIQKPQKLSDENGEVIVATIYAGYGDMHHSLVERKNYKGPFLPGYKELTGDPMVSALPKPSLQVIDHCVSNQPDGEMERVVEWYTETLGFHRFWSVDDKQIHTEYSALRSIVVTDSKERIKMPVNEPAPGKKKSQIQEFVDYYGGPGIQHIALHTMDIIGAISSLRERGVNFISVPKTYYEDLRNRLANASIKVKEDLDKIEKLGILVDFDDRGYLLQIFTRPLQDRPTFFIEIIQRHNHAGFGAGNFKSLFEAIERDQALRGNL</sequence>
<comment type="caution">
    <text evidence="12">The sequence shown here is derived from an EMBL/GenBank/DDBJ whole genome shotgun (WGS) entry which is preliminary data.</text>
</comment>
<reference evidence="12 13" key="1">
    <citation type="submission" date="2022-07" db="EMBL/GenBank/DDBJ databases">
        <title>Genome-wide signatures of adaptation to extreme environments.</title>
        <authorList>
            <person name="Cho C.H."/>
            <person name="Yoon H.S."/>
        </authorList>
    </citation>
    <scope>NUCLEOTIDE SEQUENCE [LARGE SCALE GENOMIC DNA]</scope>
    <source>
        <strain evidence="12 13">108.79 E11</strain>
    </source>
</reference>
<dbReference type="GO" id="GO:0006572">
    <property type="term" value="P:L-tyrosine catabolic process"/>
    <property type="evidence" value="ECO:0007669"/>
    <property type="project" value="UniProtKB-KW"/>
</dbReference>
<dbReference type="CDD" id="cd07250">
    <property type="entry name" value="HPPD_C_like"/>
    <property type="match status" value="1"/>
</dbReference>
<comment type="similarity">
    <text evidence="2 9">Belongs to the 4HPPD family.</text>
</comment>
<evidence type="ECO:0000256" key="8">
    <source>
        <dbReference type="ARBA" id="ARBA00023232"/>
    </source>
</evidence>
<dbReference type="GO" id="GO:0046872">
    <property type="term" value="F:metal ion binding"/>
    <property type="evidence" value="ECO:0007669"/>
    <property type="project" value="UniProtKB-KW"/>
</dbReference>
<dbReference type="PANTHER" id="PTHR11959:SF1">
    <property type="entry name" value="4-HYDROXYPHENYLPYRUVATE DIOXYGENASE"/>
    <property type="match status" value="1"/>
</dbReference>
<dbReference type="AlphaFoldDB" id="A0AAV9IIA7"/>
<evidence type="ECO:0000256" key="9">
    <source>
        <dbReference type="PIRNR" id="PIRNR009283"/>
    </source>
</evidence>
<name>A0AAV9IIA7_9RHOD</name>
<evidence type="ECO:0000256" key="7">
    <source>
        <dbReference type="ARBA" id="ARBA00023004"/>
    </source>
</evidence>
<evidence type="ECO:0000256" key="6">
    <source>
        <dbReference type="ARBA" id="ARBA00022878"/>
    </source>
</evidence>
<dbReference type="Pfam" id="PF13669">
    <property type="entry name" value="Glyoxalase_4"/>
    <property type="match status" value="1"/>
</dbReference>
<keyword evidence="8" id="KW-0585">Phenylalanine catabolism</keyword>
<dbReference type="InterPro" id="IPR004360">
    <property type="entry name" value="Glyas_Fos-R_dOase_dom"/>
</dbReference>
<dbReference type="InterPro" id="IPR041736">
    <property type="entry name" value="4OHPhenylPyrv_dOase_N"/>
</dbReference>
<dbReference type="FunFam" id="3.10.180.10:FF:000001">
    <property type="entry name" value="4-hydroxyphenylpyruvate dioxygenase"/>
    <property type="match status" value="1"/>
</dbReference>
<feature type="binding site" evidence="10">
    <location>
        <position position="266"/>
    </location>
    <ligand>
        <name>Fe cation</name>
        <dbReference type="ChEBI" id="CHEBI:24875"/>
    </ligand>
</feature>
<evidence type="ECO:0000313" key="13">
    <source>
        <dbReference type="Proteomes" id="UP001300502"/>
    </source>
</evidence>
<feature type="binding site" evidence="10">
    <location>
        <position position="183"/>
    </location>
    <ligand>
        <name>Fe cation</name>
        <dbReference type="ChEBI" id="CHEBI:24875"/>
    </ligand>
</feature>
<dbReference type="PROSITE" id="PS51819">
    <property type="entry name" value="VOC"/>
    <property type="match status" value="2"/>
</dbReference>
<evidence type="ECO:0000256" key="5">
    <source>
        <dbReference type="ARBA" id="ARBA00022737"/>
    </source>
</evidence>
<evidence type="ECO:0000256" key="2">
    <source>
        <dbReference type="ARBA" id="ARBA00005877"/>
    </source>
</evidence>
<proteinExistence type="inferred from homology"/>
<dbReference type="InterPro" id="IPR041735">
    <property type="entry name" value="4OHPhenylPyrv_dOase_C"/>
</dbReference>
<dbReference type="GO" id="GO:0006559">
    <property type="term" value="P:L-phenylalanine catabolic process"/>
    <property type="evidence" value="ECO:0007669"/>
    <property type="project" value="UniProtKB-KW"/>
</dbReference>
<keyword evidence="7 10" id="KW-0408">Iron</keyword>
<organism evidence="12 13">
    <name type="scientific">Galdieria yellowstonensis</name>
    <dbReference type="NCBI Taxonomy" id="3028027"/>
    <lineage>
        <taxon>Eukaryota</taxon>
        <taxon>Rhodophyta</taxon>
        <taxon>Bangiophyceae</taxon>
        <taxon>Galdieriales</taxon>
        <taxon>Galdieriaceae</taxon>
        <taxon>Galdieria</taxon>
    </lineage>
</organism>
<dbReference type="InterPro" id="IPR005956">
    <property type="entry name" value="4OHPhenylPyrv_dOase"/>
</dbReference>
<evidence type="ECO:0000313" key="12">
    <source>
        <dbReference type="EMBL" id="KAK4527090.1"/>
    </source>
</evidence>
<dbReference type="PANTHER" id="PTHR11959">
    <property type="entry name" value="4-HYDROXYPHENYLPYRUVATE DIOXYGENASE"/>
    <property type="match status" value="1"/>
</dbReference>
<evidence type="ECO:0000256" key="10">
    <source>
        <dbReference type="PIRSR" id="PIRSR009283-1"/>
    </source>
</evidence>
<dbReference type="CDD" id="cd08342">
    <property type="entry name" value="HPPD_N_like"/>
    <property type="match status" value="1"/>
</dbReference>
<keyword evidence="13" id="KW-1185">Reference proteome</keyword>
<comment type="cofactor">
    <cofactor evidence="10">
        <name>Fe cation</name>
        <dbReference type="ChEBI" id="CHEBI:24875"/>
    </cofactor>
    <text evidence="10">Binds 1 Fe cation per subunit.</text>
</comment>
<protein>
    <recommendedName>
        <fullName evidence="3 9">4-hydroxyphenylpyruvate dioxygenase</fullName>
    </recommendedName>
</protein>
<dbReference type="NCBIfam" id="TIGR01263">
    <property type="entry name" value="4HPPD"/>
    <property type="match status" value="1"/>
</dbReference>
<dbReference type="InterPro" id="IPR029068">
    <property type="entry name" value="Glyas_Bleomycin-R_OHBP_Dase"/>
</dbReference>
<dbReference type="Gene3D" id="3.10.180.10">
    <property type="entry name" value="2,3-Dihydroxybiphenyl 1,2-Dioxygenase, domain 1"/>
    <property type="match status" value="2"/>
</dbReference>
<evidence type="ECO:0000256" key="3">
    <source>
        <dbReference type="ARBA" id="ARBA00013222"/>
    </source>
</evidence>
<dbReference type="SUPFAM" id="SSF54593">
    <property type="entry name" value="Glyoxalase/Bleomycin resistance protein/Dihydroxybiphenyl dioxygenase"/>
    <property type="match status" value="1"/>
</dbReference>
<keyword evidence="4 10" id="KW-0479">Metal-binding</keyword>
<dbReference type="PIRSF" id="PIRSF009283">
    <property type="entry name" value="HPP_dOase"/>
    <property type="match status" value="1"/>
</dbReference>
<dbReference type="InterPro" id="IPR037523">
    <property type="entry name" value="VOC_core"/>
</dbReference>
<dbReference type="Pfam" id="PF00903">
    <property type="entry name" value="Glyoxalase"/>
    <property type="match status" value="1"/>
</dbReference>
<gene>
    <name evidence="12" type="ORF">GAYE_SCF34G5012</name>
</gene>
<dbReference type="EMBL" id="JANCYU010000047">
    <property type="protein sequence ID" value="KAK4527090.1"/>
    <property type="molecule type" value="Genomic_DNA"/>
</dbReference>
<keyword evidence="6" id="KW-0828">Tyrosine catabolism</keyword>